<dbReference type="AlphaFoldDB" id="A0A7H9AXG1"/>
<evidence type="ECO:0000256" key="1">
    <source>
        <dbReference type="SAM" id="MobiDB-lite"/>
    </source>
</evidence>
<feature type="compositionally biased region" description="Polar residues" evidence="1">
    <location>
        <begin position="291"/>
        <end position="305"/>
    </location>
</feature>
<dbReference type="GeneID" id="59234736"/>
<feature type="region of interest" description="Disordered" evidence="1">
    <location>
        <begin position="45"/>
        <end position="66"/>
    </location>
</feature>
<feature type="region of interest" description="Disordered" evidence="1">
    <location>
        <begin position="446"/>
        <end position="567"/>
    </location>
</feature>
<gene>
    <name evidence="3" type="ORF">HG535_0B01130</name>
</gene>
<dbReference type="Proteomes" id="UP000509704">
    <property type="component" value="Chromosome 2"/>
</dbReference>
<accession>A0A7H9AXG1</accession>
<feature type="compositionally biased region" description="Basic and acidic residues" evidence="1">
    <location>
        <begin position="557"/>
        <end position="567"/>
    </location>
</feature>
<reference evidence="3 4" key="1">
    <citation type="submission" date="2020-07" db="EMBL/GenBank/DDBJ databases">
        <title>The yeast mating-type switching endonuclease HO is a domesticated member of an unorthodox homing genetic element family.</title>
        <authorList>
            <person name="Coughlan A.Y."/>
            <person name="Lombardi L."/>
            <person name="Braun-Galleani S."/>
            <person name="Martos A.R."/>
            <person name="Galeote V."/>
            <person name="Bigey F."/>
            <person name="Dequin S."/>
            <person name="Byrne K.P."/>
            <person name="Wolfe K.H."/>
        </authorList>
    </citation>
    <scope>NUCLEOTIDE SEQUENCE [LARGE SCALE GENOMIC DNA]</scope>
    <source>
        <strain evidence="3 4">NRRL Y-6702</strain>
    </source>
</reference>
<feature type="region of interest" description="Disordered" evidence="1">
    <location>
        <begin position="339"/>
        <end position="363"/>
    </location>
</feature>
<dbReference type="GO" id="GO:0000978">
    <property type="term" value="F:RNA polymerase II cis-regulatory region sequence-specific DNA binding"/>
    <property type="evidence" value="ECO:0007669"/>
    <property type="project" value="TreeGrafter"/>
</dbReference>
<dbReference type="InterPro" id="IPR022210">
    <property type="entry name" value="TF_GCR1-like"/>
</dbReference>
<dbReference type="GO" id="GO:0000981">
    <property type="term" value="F:DNA-binding transcription factor activity, RNA polymerase II-specific"/>
    <property type="evidence" value="ECO:0007669"/>
    <property type="project" value="TreeGrafter"/>
</dbReference>
<feature type="region of interest" description="Disordered" evidence="1">
    <location>
        <begin position="285"/>
        <end position="322"/>
    </location>
</feature>
<feature type="domain" description="Transcription activator GCR1-like" evidence="2">
    <location>
        <begin position="611"/>
        <end position="688"/>
    </location>
</feature>
<evidence type="ECO:0000313" key="4">
    <source>
        <dbReference type="Proteomes" id="UP000509704"/>
    </source>
</evidence>
<dbReference type="OrthoDB" id="428577at2759"/>
<dbReference type="RefSeq" id="XP_037142803.1">
    <property type="nucleotide sequence ID" value="XM_037286908.1"/>
</dbReference>
<name>A0A7H9AXG1_ZYGMR</name>
<dbReference type="GO" id="GO:0060963">
    <property type="term" value="P:positive regulation of ribosomal protein gene transcription by RNA polymerase II"/>
    <property type="evidence" value="ECO:0007669"/>
    <property type="project" value="TreeGrafter"/>
</dbReference>
<dbReference type="EMBL" id="CP058605">
    <property type="protein sequence ID" value="QLG71075.1"/>
    <property type="molecule type" value="Genomic_DNA"/>
</dbReference>
<dbReference type="InterPro" id="IPR052146">
    <property type="entry name" value="HOT1"/>
</dbReference>
<dbReference type="Pfam" id="PF12550">
    <property type="entry name" value="GCR1_C"/>
    <property type="match status" value="1"/>
</dbReference>
<feature type="compositionally biased region" description="Basic and acidic residues" evidence="1">
    <location>
        <begin position="449"/>
        <end position="463"/>
    </location>
</feature>
<feature type="region of interest" description="Disordered" evidence="1">
    <location>
        <begin position="116"/>
        <end position="142"/>
    </location>
</feature>
<dbReference type="PANTHER" id="PTHR37784:SF2">
    <property type="entry name" value="HIGH-OSMOLARITY-INDUCED TRANSCRIPTION PROTEIN 1"/>
    <property type="match status" value="1"/>
</dbReference>
<dbReference type="KEGG" id="zmk:HG535_0B01130"/>
<organism evidence="3 4">
    <name type="scientific">Zygotorulaspora mrakii</name>
    <name type="common">Zygosaccharomyces mrakii</name>
    <dbReference type="NCBI Taxonomy" id="42260"/>
    <lineage>
        <taxon>Eukaryota</taxon>
        <taxon>Fungi</taxon>
        <taxon>Dikarya</taxon>
        <taxon>Ascomycota</taxon>
        <taxon>Saccharomycotina</taxon>
        <taxon>Saccharomycetes</taxon>
        <taxon>Saccharomycetales</taxon>
        <taxon>Saccharomycetaceae</taxon>
        <taxon>Zygotorulaspora</taxon>
    </lineage>
</organism>
<protein>
    <recommendedName>
        <fullName evidence="2">Transcription activator GCR1-like domain-containing protein</fullName>
    </recommendedName>
</protein>
<evidence type="ECO:0000313" key="3">
    <source>
        <dbReference type="EMBL" id="QLG71075.1"/>
    </source>
</evidence>
<evidence type="ECO:0000259" key="2">
    <source>
        <dbReference type="Pfam" id="PF12550"/>
    </source>
</evidence>
<proteinExistence type="predicted"/>
<feature type="compositionally biased region" description="Acidic residues" evidence="1">
    <location>
        <begin position="493"/>
        <end position="537"/>
    </location>
</feature>
<sequence length="712" mass="78512">MTHMGQLLIGGPNTHITNGIGDGNGHANAVSRDRVDTHGIAVSGIAPVSGADNTAESRIGLGGGRTQQDELAMSLNLALAPEQLSKSPTNTVTHQNANTVSAVNTAANFNNTSAIPSPVINRSSNSIDGSNRSNNKSTGLSGLRTSIHSMASSASSPVVSNDVGSNTMRMFQRMDEMSARLIAMEEMFHKLCKTIDQQSVTIEELKGLNSQLANDLSHKIDHLSQAKEQSKDAADQDSFVTDLLNSITNVSSTYLRKIRSRTDVNKKTSSAEAMNESNQHFLPEYHHGQHYTGNNSNTDSKSNSLHAFEGKRPSNATFTLNPDGIKRRKKHEFMAVDGNSNQAENHNTNGHSTHALNSSQNSGFNSNIPSGAQSYTDLNSINAFGTMSLPNLTLENTGITPLLKYGVNGMHFPKVNENSNSVNNHTSSHEITDNNIPQQQNRLQQMDGVHNKEQQHPQLDKLPKPVNFSVGLDPVRTGTEASINHAGIGNDVVLDEDDDEAGYQEDDDDDNEEEDDGEDDDDDDENEEDEDDEDGDQDTPHEKKSQNKTPKKRKHNRDFGKSSHIDHRLAITDDKNIKAATPKNGKAILLKLDTETEGRSSVINKHRDINYTLLKAPSNVRTIWEEYSVGIDGNPSIKGLEEKYGNKWRLNRNRKTFARRKRLYKFILNGTSKGKSADEMIDILEERRFYKDDNGEVKRRTIGWLQQSLTGI</sequence>
<keyword evidence="4" id="KW-1185">Reference proteome</keyword>
<feature type="compositionally biased region" description="Polar residues" evidence="1">
    <location>
        <begin position="120"/>
        <end position="142"/>
    </location>
</feature>
<dbReference type="PANTHER" id="PTHR37784">
    <property type="entry name" value="PROTEIN MSN1"/>
    <property type="match status" value="1"/>
</dbReference>